<protein>
    <recommendedName>
        <fullName evidence="8">Indole-3-glycerol phosphate synthase</fullName>
        <shortName evidence="8">IGPS</shortName>
        <ecNumber evidence="8">4.1.1.48</ecNumber>
    </recommendedName>
</protein>
<dbReference type="HAMAP" id="MF_00134_B">
    <property type="entry name" value="IGPS_B"/>
    <property type="match status" value="1"/>
</dbReference>
<dbReference type="SUPFAM" id="SSF51366">
    <property type="entry name" value="Ribulose-phoshate binding barrel"/>
    <property type="match status" value="1"/>
</dbReference>
<keyword evidence="4 8" id="KW-0210">Decarboxylase</keyword>
<dbReference type="InterPro" id="IPR011060">
    <property type="entry name" value="RibuloseP-bd_barrel"/>
</dbReference>
<comment type="catalytic activity">
    <reaction evidence="1 8">
        <text>1-(2-carboxyphenylamino)-1-deoxy-D-ribulose 5-phosphate + H(+) = (1S,2R)-1-C-(indol-3-yl)glycerol 3-phosphate + CO2 + H2O</text>
        <dbReference type="Rhea" id="RHEA:23476"/>
        <dbReference type="ChEBI" id="CHEBI:15377"/>
        <dbReference type="ChEBI" id="CHEBI:15378"/>
        <dbReference type="ChEBI" id="CHEBI:16526"/>
        <dbReference type="ChEBI" id="CHEBI:58613"/>
        <dbReference type="ChEBI" id="CHEBI:58866"/>
        <dbReference type="EC" id="4.1.1.48"/>
    </reaction>
</comment>
<dbReference type="EMBL" id="CP042913">
    <property type="protein sequence ID" value="QEG34022.1"/>
    <property type="molecule type" value="Genomic_DNA"/>
</dbReference>
<dbReference type="Pfam" id="PF00218">
    <property type="entry name" value="IGPS"/>
    <property type="match status" value="1"/>
</dbReference>
<evidence type="ECO:0000256" key="8">
    <source>
        <dbReference type="HAMAP-Rule" id="MF_00134"/>
    </source>
</evidence>
<dbReference type="UniPathway" id="UPA00035">
    <property type="reaction ID" value="UER00043"/>
</dbReference>
<keyword evidence="11" id="KW-1185">Reference proteome</keyword>
<dbReference type="PROSITE" id="PS00614">
    <property type="entry name" value="IGPS"/>
    <property type="match status" value="1"/>
</dbReference>
<comment type="similarity">
    <text evidence="8">Belongs to the TrpC family.</text>
</comment>
<dbReference type="OrthoDB" id="9804217at2"/>
<evidence type="ECO:0000256" key="2">
    <source>
        <dbReference type="ARBA" id="ARBA00004696"/>
    </source>
</evidence>
<reference evidence="10 11" key="1">
    <citation type="submission" date="2019-08" db="EMBL/GenBank/DDBJ databases">
        <title>Deep-cultivation of Planctomycetes and their phenomic and genomic characterization uncovers novel biology.</title>
        <authorList>
            <person name="Wiegand S."/>
            <person name="Jogler M."/>
            <person name="Boedeker C."/>
            <person name="Pinto D."/>
            <person name="Vollmers J."/>
            <person name="Rivas-Marin E."/>
            <person name="Kohn T."/>
            <person name="Peeters S.H."/>
            <person name="Heuer A."/>
            <person name="Rast P."/>
            <person name="Oberbeckmann S."/>
            <person name="Bunk B."/>
            <person name="Jeske O."/>
            <person name="Meyerdierks A."/>
            <person name="Storesund J.E."/>
            <person name="Kallscheuer N."/>
            <person name="Luecker S."/>
            <person name="Lage O.M."/>
            <person name="Pohl T."/>
            <person name="Merkel B.J."/>
            <person name="Hornburger P."/>
            <person name="Mueller R.-W."/>
            <person name="Bruemmer F."/>
            <person name="Labrenz M."/>
            <person name="Spormann A.M."/>
            <person name="Op den Camp H."/>
            <person name="Overmann J."/>
            <person name="Amann R."/>
            <person name="Jetten M.S.M."/>
            <person name="Mascher T."/>
            <person name="Medema M.H."/>
            <person name="Devos D.P."/>
            <person name="Kaster A.-K."/>
            <person name="Ovreas L."/>
            <person name="Rohde M."/>
            <person name="Galperin M.Y."/>
            <person name="Jogler C."/>
        </authorList>
    </citation>
    <scope>NUCLEOTIDE SEQUENCE [LARGE SCALE GENOMIC DNA]</scope>
    <source>
        <strain evidence="10 11">Pr1d</strain>
    </source>
</reference>
<organism evidence="10 11">
    <name type="scientific">Bythopirellula goksoeyrii</name>
    <dbReference type="NCBI Taxonomy" id="1400387"/>
    <lineage>
        <taxon>Bacteria</taxon>
        <taxon>Pseudomonadati</taxon>
        <taxon>Planctomycetota</taxon>
        <taxon>Planctomycetia</taxon>
        <taxon>Pirellulales</taxon>
        <taxon>Lacipirellulaceae</taxon>
        <taxon>Bythopirellula</taxon>
    </lineage>
</organism>
<dbReference type="AlphaFoldDB" id="A0A5B9Q9E9"/>
<dbReference type="NCBIfam" id="NF001373">
    <property type="entry name" value="PRK00278.1-6"/>
    <property type="match status" value="1"/>
</dbReference>
<evidence type="ECO:0000259" key="9">
    <source>
        <dbReference type="Pfam" id="PF00218"/>
    </source>
</evidence>
<name>A0A5B9Q9E9_9BACT</name>
<evidence type="ECO:0000313" key="10">
    <source>
        <dbReference type="EMBL" id="QEG34022.1"/>
    </source>
</evidence>
<dbReference type="FunFam" id="3.20.20.70:FF:000024">
    <property type="entry name" value="Indole-3-glycerol phosphate synthase"/>
    <property type="match status" value="1"/>
</dbReference>
<feature type="domain" description="Indole-3-glycerol phosphate synthase" evidence="9">
    <location>
        <begin position="6"/>
        <end position="258"/>
    </location>
</feature>
<dbReference type="GO" id="GO:0004640">
    <property type="term" value="F:phosphoribosylanthranilate isomerase activity"/>
    <property type="evidence" value="ECO:0007669"/>
    <property type="project" value="TreeGrafter"/>
</dbReference>
<evidence type="ECO:0000256" key="6">
    <source>
        <dbReference type="ARBA" id="ARBA00023141"/>
    </source>
</evidence>
<dbReference type="InterPro" id="IPR013798">
    <property type="entry name" value="Indole-3-glycerol_P_synth_dom"/>
</dbReference>
<dbReference type="InterPro" id="IPR013785">
    <property type="entry name" value="Aldolase_TIM"/>
</dbReference>
<dbReference type="GO" id="GO:0004425">
    <property type="term" value="F:indole-3-glycerol-phosphate synthase activity"/>
    <property type="evidence" value="ECO:0007669"/>
    <property type="project" value="UniProtKB-UniRule"/>
</dbReference>
<keyword evidence="5 8" id="KW-0822">Tryptophan biosynthesis</keyword>
<dbReference type="PANTHER" id="PTHR22854:SF2">
    <property type="entry name" value="INDOLE-3-GLYCEROL-PHOSPHATE SYNTHASE"/>
    <property type="match status" value="1"/>
</dbReference>
<comment type="pathway">
    <text evidence="2 8">Amino-acid biosynthesis; L-tryptophan biosynthesis; L-tryptophan from chorismate: step 4/5.</text>
</comment>
<evidence type="ECO:0000256" key="1">
    <source>
        <dbReference type="ARBA" id="ARBA00001633"/>
    </source>
</evidence>
<dbReference type="Proteomes" id="UP000323917">
    <property type="component" value="Chromosome"/>
</dbReference>
<evidence type="ECO:0000256" key="3">
    <source>
        <dbReference type="ARBA" id="ARBA00022605"/>
    </source>
</evidence>
<proteinExistence type="inferred from homology"/>
<dbReference type="RefSeq" id="WP_148072719.1">
    <property type="nucleotide sequence ID" value="NZ_CP042913.1"/>
</dbReference>
<dbReference type="NCBIfam" id="NF001377">
    <property type="entry name" value="PRK00278.2-4"/>
    <property type="match status" value="1"/>
</dbReference>
<evidence type="ECO:0000256" key="7">
    <source>
        <dbReference type="ARBA" id="ARBA00023239"/>
    </source>
</evidence>
<evidence type="ECO:0000313" key="11">
    <source>
        <dbReference type="Proteomes" id="UP000323917"/>
    </source>
</evidence>
<accession>A0A5B9Q9E9</accession>
<gene>
    <name evidence="8 10" type="primary">trpC</name>
    <name evidence="10" type="ORF">Pr1d_12940</name>
</gene>
<keyword evidence="6 8" id="KW-0057">Aromatic amino acid biosynthesis</keyword>
<dbReference type="InterPro" id="IPR045186">
    <property type="entry name" value="Indole-3-glycerol_P_synth"/>
</dbReference>
<sequence>MSETILEKIVATKRREVAEARTLVPESELRARVVDAPEVRDFFAALAQGDSIRLIAEVKKASPSAGIIREDFSPVEIAQIYEQHGAACISVLTDVSYFQGSLDYLSQVRAAVGLPVLRKDFIIDSYQLLEARVAGADAVLLIAECLDDCQLRKLYGEVIELGMTPLIELYEPENLPRVLETGTNLVGVNNRNLHTFEVDLGHTLRLRQEIPDDCVLVGESGIKTRADVLQLEQGGVDAILVGESLIREKNIGSAVDELINR</sequence>
<dbReference type="CDD" id="cd00331">
    <property type="entry name" value="IGPS"/>
    <property type="match status" value="1"/>
</dbReference>
<dbReference type="EC" id="4.1.1.48" evidence="8"/>
<evidence type="ECO:0000256" key="4">
    <source>
        <dbReference type="ARBA" id="ARBA00022793"/>
    </source>
</evidence>
<evidence type="ECO:0000256" key="5">
    <source>
        <dbReference type="ARBA" id="ARBA00022822"/>
    </source>
</evidence>
<dbReference type="KEGG" id="bgok:Pr1d_12940"/>
<dbReference type="GO" id="GO:0000162">
    <property type="term" value="P:L-tryptophan biosynthetic process"/>
    <property type="evidence" value="ECO:0007669"/>
    <property type="project" value="UniProtKB-UniRule"/>
</dbReference>
<keyword evidence="7 8" id="KW-0456">Lyase</keyword>
<dbReference type="PANTHER" id="PTHR22854">
    <property type="entry name" value="TRYPTOPHAN BIOSYNTHESIS PROTEIN"/>
    <property type="match status" value="1"/>
</dbReference>
<dbReference type="InterPro" id="IPR001468">
    <property type="entry name" value="Indole-3-GlycerolPSynthase_CS"/>
</dbReference>
<keyword evidence="3 8" id="KW-0028">Amino-acid biosynthesis</keyword>
<dbReference type="Gene3D" id="3.20.20.70">
    <property type="entry name" value="Aldolase class I"/>
    <property type="match status" value="1"/>
</dbReference>